<dbReference type="InterPro" id="IPR000477">
    <property type="entry name" value="RT_dom"/>
</dbReference>
<organism evidence="2 3">
    <name type="scientific">Smittium mucronatum</name>
    <dbReference type="NCBI Taxonomy" id="133383"/>
    <lineage>
        <taxon>Eukaryota</taxon>
        <taxon>Fungi</taxon>
        <taxon>Fungi incertae sedis</taxon>
        <taxon>Zoopagomycota</taxon>
        <taxon>Kickxellomycotina</taxon>
        <taxon>Harpellomycetes</taxon>
        <taxon>Harpellales</taxon>
        <taxon>Legeriomycetaceae</taxon>
        <taxon>Smittium</taxon>
    </lineage>
</organism>
<dbReference type="Proteomes" id="UP000187455">
    <property type="component" value="Unassembled WGS sequence"/>
</dbReference>
<reference evidence="2 3" key="1">
    <citation type="journal article" date="2016" name="Mol. Biol. Evol.">
        <title>Genome-Wide Survey of Gut Fungi (Harpellales) Reveals the First Horizontally Transferred Ubiquitin Gene from a Mosquito Host.</title>
        <authorList>
            <person name="Wang Y."/>
            <person name="White M.M."/>
            <person name="Kvist S."/>
            <person name="Moncalvo J.M."/>
        </authorList>
    </citation>
    <scope>NUCLEOTIDE SEQUENCE [LARGE SCALE GENOMIC DNA]</scope>
    <source>
        <strain evidence="2 3">ALG-7-W6</strain>
    </source>
</reference>
<sequence>MEFGGDGTTGTSEYLCSVRQGCPESSFLLNLFISDIFDGMEEVYVPSLGKSIPEILFADDSVVIANTPDPLQRSLNPVSRWVNP</sequence>
<dbReference type="Pfam" id="PF00078">
    <property type="entry name" value="RVT_1"/>
    <property type="match status" value="1"/>
</dbReference>
<evidence type="ECO:0000313" key="2">
    <source>
        <dbReference type="EMBL" id="OLY82579.1"/>
    </source>
</evidence>
<feature type="domain" description="Reverse transcriptase" evidence="1">
    <location>
        <begin position="11"/>
        <end position="82"/>
    </location>
</feature>
<dbReference type="STRING" id="133383.A0A1R0H0C1"/>
<dbReference type="EMBL" id="LSSL01001408">
    <property type="protein sequence ID" value="OLY82579.1"/>
    <property type="molecule type" value="Genomic_DNA"/>
</dbReference>
<accession>A0A1R0H0C1</accession>
<keyword evidence="3" id="KW-1185">Reference proteome</keyword>
<dbReference type="AlphaFoldDB" id="A0A1R0H0C1"/>
<evidence type="ECO:0000313" key="3">
    <source>
        <dbReference type="Proteomes" id="UP000187455"/>
    </source>
</evidence>
<protein>
    <recommendedName>
        <fullName evidence="1">Reverse transcriptase domain-containing protein</fullName>
    </recommendedName>
</protein>
<comment type="caution">
    <text evidence="2">The sequence shown here is derived from an EMBL/GenBank/DDBJ whole genome shotgun (WGS) entry which is preliminary data.</text>
</comment>
<evidence type="ECO:0000259" key="1">
    <source>
        <dbReference type="Pfam" id="PF00078"/>
    </source>
</evidence>
<name>A0A1R0H0C1_9FUNG</name>
<gene>
    <name evidence="2" type="ORF">AYI68_g3298</name>
</gene>
<proteinExistence type="predicted"/>
<dbReference type="OrthoDB" id="5534248at2759"/>